<feature type="compositionally biased region" description="Polar residues" evidence="4">
    <location>
        <begin position="472"/>
        <end position="484"/>
    </location>
</feature>
<evidence type="ECO:0000256" key="2">
    <source>
        <dbReference type="ARBA" id="ARBA00022737"/>
    </source>
</evidence>
<name>A0A0D0DYP1_9AGAM</name>
<dbReference type="CDD" id="cd00200">
    <property type="entry name" value="WD40"/>
    <property type="match status" value="1"/>
</dbReference>
<dbReference type="PANTHER" id="PTHR22838:SF0">
    <property type="entry name" value="WD REPEAT-CONTAINING PROTEIN 26"/>
    <property type="match status" value="1"/>
</dbReference>
<dbReference type="HOGENOM" id="CLU_000288_57_25_1"/>
<dbReference type="AlphaFoldDB" id="A0A0D0DYP1"/>
<dbReference type="Gene3D" id="2.130.10.10">
    <property type="entry name" value="YVTN repeat-like/Quinoprotein amine dehydrogenase"/>
    <property type="match status" value="2"/>
</dbReference>
<dbReference type="PROSITE" id="PS50896">
    <property type="entry name" value="LISH"/>
    <property type="match status" value="1"/>
</dbReference>
<dbReference type="InterPro" id="IPR006594">
    <property type="entry name" value="LisH"/>
</dbReference>
<feature type="domain" description="CTLH" evidence="5">
    <location>
        <begin position="120"/>
        <end position="177"/>
    </location>
</feature>
<dbReference type="InterPro" id="IPR054080">
    <property type="entry name" value="TPR1-like_2nd"/>
</dbReference>
<feature type="region of interest" description="Disordered" evidence="4">
    <location>
        <begin position="460"/>
        <end position="485"/>
    </location>
</feature>
<evidence type="ECO:0000256" key="3">
    <source>
        <dbReference type="PROSITE-ProRule" id="PRU00221"/>
    </source>
</evidence>
<dbReference type="GO" id="GO:0043161">
    <property type="term" value="P:proteasome-mediated ubiquitin-dependent protein catabolic process"/>
    <property type="evidence" value="ECO:0007669"/>
    <property type="project" value="TreeGrafter"/>
</dbReference>
<feature type="repeat" description="WD" evidence="3">
    <location>
        <begin position="617"/>
        <end position="643"/>
    </location>
</feature>
<dbReference type="Pfam" id="PF21889">
    <property type="entry name" value="TPR1-like_2nd"/>
    <property type="match status" value="1"/>
</dbReference>
<organism evidence="6 7">
    <name type="scientific">Paxillus rubicundulus Ve08.2h10</name>
    <dbReference type="NCBI Taxonomy" id="930991"/>
    <lineage>
        <taxon>Eukaryota</taxon>
        <taxon>Fungi</taxon>
        <taxon>Dikarya</taxon>
        <taxon>Basidiomycota</taxon>
        <taxon>Agaricomycotina</taxon>
        <taxon>Agaricomycetes</taxon>
        <taxon>Agaricomycetidae</taxon>
        <taxon>Boletales</taxon>
        <taxon>Paxilineae</taxon>
        <taxon>Paxillaceae</taxon>
        <taxon>Paxillus</taxon>
    </lineage>
</organism>
<evidence type="ECO:0000256" key="1">
    <source>
        <dbReference type="ARBA" id="ARBA00022574"/>
    </source>
</evidence>
<dbReference type="PROSITE" id="PS50294">
    <property type="entry name" value="WD_REPEATS_REGION"/>
    <property type="match status" value="2"/>
</dbReference>
<feature type="repeat" description="WD" evidence="3">
    <location>
        <begin position="345"/>
        <end position="385"/>
    </location>
</feature>
<reference evidence="7" key="2">
    <citation type="submission" date="2015-01" db="EMBL/GenBank/DDBJ databases">
        <title>Evolutionary Origins and Diversification of the Mycorrhizal Mutualists.</title>
        <authorList>
            <consortium name="DOE Joint Genome Institute"/>
            <consortium name="Mycorrhizal Genomics Consortium"/>
            <person name="Kohler A."/>
            <person name="Kuo A."/>
            <person name="Nagy L.G."/>
            <person name="Floudas D."/>
            <person name="Copeland A."/>
            <person name="Barry K.W."/>
            <person name="Cichocki N."/>
            <person name="Veneault-Fourrey C."/>
            <person name="LaButti K."/>
            <person name="Lindquist E.A."/>
            <person name="Lipzen A."/>
            <person name="Lundell T."/>
            <person name="Morin E."/>
            <person name="Murat C."/>
            <person name="Riley R."/>
            <person name="Ohm R."/>
            <person name="Sun H."/>
            <person name="Tunlid A."/>
            <person name="Henrissat B."/>
            <person name="Grigoriev I.V."/>
            <person name="Hibbett D.S."/>
            <person name="Martin F."/>
        </authorList>
    </citation>
    <scope>NUCLEOTIDE SEQUENCE [LARGE SCALE GENOMIC DNA]</scope>
    <source>
        <strain evidence="7">Ve08.2h10</strain>
    </source>
</reference>
<dbReference type="InParanoid" id="A0A0D0DYP1"/>
<dbReference type="Proteomes" id="UP000054538">
    <property type="component" value="Unassembled WGS sequence"/>
</dbReference>
<dbReference type="FunCoup" id="A0A0D0DYP1">
    <property type="interactions" value="268"/>
</dbReference>
<reference evidence="6 7" key="1">
    <citation type="submission" date="2014-04" db="EMBL/GenBank/DDBJ databases">
        <authorList>
            <consortium name="DOE Joint Genome Institute"/>
            <person name="Kuo A."/>
            <person name="Kohler A."/>
            <person name="Jargeat P."/>
            <person name="Nagy L.G."/>
            <person name="Floudas D."/>
            <person name="Copeland A."/>
            <person name="Barry K.W."/>
            <person name="Cichocki N."/>
            <person name="Veneault-Fourrey C."/>
            <person name="LaButti K."/>
            <person name="Lindquist E.A."/>
            <person name="Lipzen A."/>
            <person name="Lundell T."/>
            <person name="Morin E."/>
            <person name="Murat C."/>
            <person name="Sun H."/>
            <person name="Tunlid A."/>
            <person name="Henrissat B."/>
            <person name="Grigoriev I.V."/>
            <person name="Hibbett D.S."/>
            <person name="Martin F."/>
            <person name="Nordberg H.P."/>
            <person name="Cantor M.N."/>
            <person name="Hua S.X."/>
        </authorList>
    </citation>
    <scope>NUCLEOTIDE SEQUENCE [LARGE SCALE GENOMIC DNA]</scope>
    <source>
        <strain evidence="6 7">Ve08.2h10</strain>
    </source>
</reference>
<dbReference type="SMART" id="SM00668">
    <property type="entry name" value="CTLH"/>
    <property type="match status" value="1"/>
</dbReference>
<dbReference type="InterPro" id="IPR051350">
    <property type="entry name" value="WD_repeat-ST_regulator"/>
</dbReference>
<keyword evidence="7" id="KW-1185">Reference proteome</keyword>
<dbReference type="PROSITE" id="PS50897">
    <property type="entry name" value="CTLH"/>
    <property type="match status" value="1"/>
</dbReference>
<evidence type="ECO:0000313" key="6">
    <source>
        <dbReference type="EMBL" id="KIL00919.1"/>
    </source>
</evidence>
<evidence type="ECO:0000313" key="7">
    <source>
        <dbReference type="Proteomes" id="UP000054538"/>
    </source>
</evidence>
<dbReference type="InterPro" id="IPR001680">
    <property type="entry name" value="WD40_rpt"/>
</dbReference>
<dbReference type="InterPro" id="IPR036322">
    <property type="entry name" value="WD40_repeat_dom_sf"/>
</dbReference>
<dbReference type="EMBL" id="KN824824">
    <property type="protein sequence ID" value="KIL00919.1"/>
    <property type="molecule type" value="Genomic_DNA"/>
</dbReference>
<dbReference type="Pfam" id="PF23627">
    <property type="entry name" value="LisH_WDR26"/>
    <property type="match status" value="1"/>
</dbReference>
<feature type="repeat" description="WD" evidence="3">
    <location>
        <begin position="295"/>
        <end position="336"/>
    </location>
</feature>
<protein>
    <submittedName>
        <fullName evidence="6">Unplaced genomic scaffold scaffold_2, whole genome shotgun sequence</fullName>
    </submittedName>
</protein>
<dbReference type="SUPFAM" id="SSF50978">
    <property type="entry name" value="WD40 repeat-like"/>
    <property type="match status" value="1"/>
</dbReference>
<evidence type="ECO:0000259" key="5">
    <source>
        <dbReference type="PROSITE" id="PS50897"/>
    </source>
</evidence>
<gene>
    <name evidence="6" type="ORF">PAXRUDRAFT_128735</name>
</gene>
<dbReference type="PANTHER" id="PTHR22838">
    <property type="entry name" value="WD REPEAT PROTEIN 26-RELATED"/>
    <property type="match status" value="1"/>
</dbReference>
<proteinExistence type="predicted"/>
<dbReference type="PROSITE" id="PS50082">
    <property type="entry name" value="WD_REPEATS_2"/>
    <property type="match status" value="4"/>
</dbReference>
<dbReference type="SMART" id="SM00320">
    <property type="entry name" value="WD40"/>
    <property type="match status" value="5"/>
</dbReference>
<feature type="repeat" description="WD" evidence="3">
    <location>
        <begin position="386"/>
        <end position="419"/>
    </location>
</feature>
<accession>A0A0D0DYP1</accession>
<dbReference type="Pfam" id="PF00400">
    <property type="entry name" value="WD40"/>
    <property type="match status" value="4"/>
</dbReference>
<sequence>MHVLHPDQASASSVSIDSVSEAGPSSLILDKAGPFNGFTNGNGFIVSKTNSSTNGSSPMRNGNLKHISSIARVSLPGTTLYDDPYVDREEFVRLVMQSLRDVGYIESAATLEAESGYSLEATEVTEFRQYVLNADWANAESLLSQLAVVDEEALWEARFLIGRQKYLELLEARETTVALQVLRNELAPLSANPEQLHALSSLIMCSDPEDLRRRASWDGASGTSRQALLSDLQDFIPSTTMIPSRRFATLLTQSRHYQRQRCLYHNTPMNAASFSLFSDHHCDREGFPRVTTTILDVHTDEVWNVAWSHDGLRLASASKDKTAIIWRIGSDAEPSSRECMVEFTLREHSFPVGAVAWSLDDSILATSAENLISLWDTKTGKCIHTVDSHSETVSALVWLPDGSGFMSASLDRKISSWDMAGKLRDDWTGVPIRVTDMAVAPDMKRLVTIGVGYVATPTTADGVAESTPPPANNENGTAMSGTRPSDNRMIVYDLKTKTVELSLPTDGELTSVKISANSQFALINHAPDEVHLWDLTEGRLARKFTGQRQGHHVIRSCFGGIDCNLVLSGSEGEYSSQRITCLGPLYLYYCLDRNVYVWQLDTGVLLEVLPGHGMGSVNSVAWNPRNGGMFVSCSDDFTIRIWERLPCDTGGALSSVRDNGMNGKGKGKVRP</sequence>
<keyword evidence="1 3" id="KW-0853">WD repeat</keyword>
<dbReference type="OrthoDB" id="972532at2759"/>
<dbReference type="STRING" id="930991.A0A0D0DYP1"/>
<dbReference type="GO" id="GO:0034657">
    <property type="term" value="C:GID complex"/>
    <property type="evidence" value="ECO:0007669"/>
    <property type="project" value="TreeGrafter"/>
</dbReference>
<dbReference type="InterPro" id="IPR015943">
    <property type="entry name" value="WD40/YVTN_repeat-like_dom_sf"/>
</dbReference>
<dbReference type="InterPro" id="IPR006595">
    <property type="entry name" value="CTLH_C"/>
</dbReference>
<evidence type="ECO:0000256" key="4">
    <source>
        <dbReference type="SAM" id="MobiDB-lite"/>
    </source>
</evidence>
<keyword evidence="2" id="KW-0677">Repeat</keyword>